<evidence type="ECO:0000259" key="2">
    <source>
        <dbReference type="Pfam" id="PF10536"/>
    </source>
</evidence>
<dbReference type="PANTHER" id="PTHR46033">
    <property type="entry name" value="PROTEIN MAIN-LIKE 2"/>
    <property type="match status" value="1"/>
</dbReference>
<gene>
    <name evidence="3" type="ORF">MKW94_007827</name>
</gene>
<dbReference type="Pfam" id="PF10536">
    <property type="entry name" value="PMD"/>
    <property type="match status" value="2"/>
</dbReference>
<feature type="compositionally biased region" description="Basic and acidic residues" evidence="1">
    <location>
        <begin position="9"/>
        <end position="37"/>
    </location>
</feature>
<evidence type="ECO:0000313" key="4">
    <source>
        <dbReference type="Proteomes" id="UP001177140"/>
    </source>
</evidence>
<dbReference type="InterPro" id="IPR019557">
    <property type="entry name" value="AminoTfrase-like_pln_mobile"/>
</dbReference>
<keyword evidence="4" id="KW-1185">Reference proteome</keyword>
<dbReference type="EMBL" id="JAJJMA010121773">
    <property type="protein sequence ID" value="MCL7032290.1"/>
    <property type="molecule type" value="Genomic_DNA"/>
</dbReference>
<comment type="caution">
    <text evidence="3">The sequence shown here is derived from an EMBL/GenBank/DDBJ whole genome shotgun (WGS) entry which is preliminary data.</text>
</comment>
<evidence type="ECO:0000256" key="1">
    <source>
        <dbReference type="SAM" id="MobiDB-lite"/>
    </source>
</evidence>
<dbReference type="PANTHER" id="PTHR46033:SF8">
    <property type="entry name" value="PROTEIN MAINTENANCE OF MERISTEMS-LIKE"/>
    <property type="match status" value="1"/>
</dbReference>
<dbReference type="Proteomes" id="UP001177140">
    <property type="component" value="Unassembled WGS sequence"/>
</dbReference>
<dbReference type="InterPro" id="IPR044824">
    <property type="entry name" value="MAIN-like"/>
</dbReference>
<organism evidence="3 4">
    <name type="scientific">Papaver nudicaule</name>
    <name type="common">Iceland poppy</name>
    <dbReference type="NCBI Taxonomy" id="74823"/>
    <lineage>
        <taxon>Eukaryota</taxon>
        <taxon>Viridiplantae</taxon>
        <taxon>Streptophyta</taxon>
        <taxon>Embryophyta</taxon>
        <taxon>Tracheophyta</taxon>
        <taxon>Spermatophyta</taxon>
        <taxon>Magnoliopsida</taxon>
        <taxon>Ranunculales</taxon>
        <taxon>Papaveraceae</taxon>
        <taxon>Papaveroideae</taxon>
        <taxon>Papaver</taxon>
    </lineage>
</organism>
<feature type="domain" description="Aminotransferase-like plant mobile" evidence="2">
    <location>
        <begin position="136"/>
        <end position="199"/>
    </location>
</feature>
<evidence type="ECO:0000313" key="3">
    <source>
        <dbReference type="EMBL" id="MCL7032290.1"/>
    </source>
</evidence>
<protein>
    <recommendedName>
        <fullName evidence="2">Aminotransferase-like plant mobile domain-containing protein</fullName>
    </recommendedName>
</protein>
<feature type="domain" description="Aminotransferase-like plant mobile" evidence="2">
    <location>
        <begin position="204"/>
        <end position="270"/>
    </location>
</feature>
<dbReference type="AlphaFoldDB" id="A0AA41SBP4"/>
<feature type="region of interest" description="Disordered" evidence="1">
    <location>
        <begin position="1"/>
        <end position="51"/>
    </location>
</feature>
<dbReference type="GO" id="GO:0010073">
    <property type="term" value="P:meristem maintenance"/>
    <property type="evidence" value="ECO:0007669"/>
    <property type="project" value="InterPro"/>
</dbReference>
<sequence>MCDNDQDTEEGHEIPDDNANNKESGRDDDERYEMLDDNRDDDEGCMAESDTTRGDKKWKRLKWQNPKCDHAAGQPKNPSLLIGYKYHIARNIWETKTPKKYARNLRLIHHPRLLAMWKLEKEDEHVQEYVRNSVFQQLILFTHKKVDKVLVNAFQERFYPETNTFHLPFGEMTITINDVYQILGLPVEGKAVGRDLDEKSFTWDKVSAVYLHCLTDLDKVHEYSWGTACLSHVYMNLGKGSRWECAQLGGNMTLLTVWIYEHFGCLHRSCLNKEYQQDKLKLLNTRH</sequence>
<accession>A0AA41SBP4</accession>
<name>A0AA41SBP4_PAPNU</name>
<proteinExistence type="predicted"/>
<reference evidence="3" key="1">
    <citation type="submission" date="2022-03" db="EMBL/GenBank/DDBJ databases">
        <title>A functionally conserved STORR gene fusion in Papaver species that diverged 16.8 million years ago.</title>
        <authorList>
            <person name="Catania T."/>
        </authorList>
    </citation>
    <scope>NUCLEOTIDE SEQUENCE</scope>
    <source>
        <strain evidence="3">S-191538</strain>
    </source>
</reference>